<reference evidence="3 5" key="1">
    <citation type="submission" date="2015-02" db="EMBL/GenBank/DDBJ databases">
        <authorList>
            <person name="Chooi Y.-H."/>
        </authorList>
    </citation>
    <scope>NUCLEOTIDE SEQUENCE [LARGE SCALE GENOMIC DNA]</scope>
    <source>
        <strain evidence="3">E3</strain>
    </source>
</reference>
<keyword evidence="2" id="KW-0732">Signal</keyword>
<evidence type="ECO:0000256" key="2">
    <source>
        <dbReference type="SAM" id="SignalP"/>
    </source>
</evidence>
<dbReference type="EMBL" id="OVEO01000003">
    <property type="protein sequence ID" value="SPQ94742.1"/>
    <property type="molecule type" value="Genomic_DNA"/>
</dbReference>
<geneLocation type="mitochondrion" evidence="4"/>
<dbReference type="OrthoDB" id="10067381at2759"/>
<dbReference type="Pfam" id="PF08939">
    <property type="entry name" value="Bles03"/>
    <property type="match status" value="1"/>
</dbReference>
<protein>
    <submittedName>
        <fullName evidence="3">Uncharacterized protein</fullName>
    </submittedName>
</protein>
<sequence>MSVTTAILLCVAVAVDSVIIVDWVSPQAYSKNWVTFDPRVGSLNEFLSAWAPSTTKRNEHPWIYVKSPATNGSVPVADISGLQRGCRQLMAMGAFTKGAVLALAVQHNVLTGKWMPYPVTAVVDTVWARLAREVHGGRLGIAIKVAPNADGHPETTNSGDRPGRQNINVYTKNFTDVADVAHVRQQLNALGITEPIGYKPDAYTYCGVYPGNEWGIDEEIYRA</sequence>
<gene>
    <name evidence="3" type="ORF">PBRA_002579</name>
    <name evidence="4" type="ORF">PLBR_LOCUS1957</name>
</gene>
<dbReference type="EMBL" id="CDSF01000133">
    <property type="protein sequence ID" value="CEP02612.1"/>
    <property type="molecule type" value="Genomic_DNA"/>
</dbReference>
<reference evidence="4 6" key="2">
    <citation type="submission" date="2018-03" db="EMBL/GenBank/DDBJ databases">
        <authorList>
            <person name="Fogelqvist J."/>
        </authorList>
    </citation>
    <scope>NUCLEOTIDE SEQUENCE [LARGE SCALE GENOMIC DNA]</scope>
</reference>
<accession>A0A0G4J540</accession>
<evidence type="ECO:0000313" key="5">
    <source>
        <dbReference type="Proteomes" id="UP000039324"/>
    </source>
</evidence>
<dbReference type="InterPro" id="IPR015034">
    <property type="entry name" value="Bles03"/>
</dbReference>
<dbReference type="Gene3D" id="3.30.760.10">
    <property type="entry name" value="RNA Cap, Translation Initiation Factor Eif4e"/>
    <property type="match status" value="1"/>
</dbReference>
<dbReference type="Proteomes" id="UP000039324">
    <property type="component" value="Unassembled WGS sequence"/>
</dbReference>
<evidence type="ECO:0000313" key="6">
    <source>
        <dbReference type="Proteomes" id="UP000290189"/>
    </source>
</evidence>
<dbReference type="OMA" id="WIAIYGP"/>
<organism evidence="3 5">
    <name type="scientific">Plasmodiophora brassicae</name>
    <name type="common">Clubroot disease agent</name>
    <dbReference type="NCBI Taxonomy" id="37360"/>
    <lineage>
        <taxon>Eukaryota</taxon>
        <taxon>Sar</taxon>
        <taxon>Rhizaria</taxon>
        <taxon>Endomyxa</taxon>
        <taxon>Phytomyxea</taxon>
        <taxon>Plasmodiophorida</taxon>
        <taxon>Plasmodiophoridae</taxon>
        <taxon>Plasmodiophora</taxon>
    </lineage>
</organism>
<evidence type="ECO:0000313" key="4">
    <source>
        <dbReference type="EMBL" id="SPQ94742.1"/>
    </source>
</evidence>
<dbReference type="InterPro" id="IPR023398">
    <property type="entry name" value="TIF_eIF4e-like"/>
</dbReference>
<feature type="signal peptide" evidence="2">
    <location>
        <begin position="1"/>
        <end position="17"/>
    </location>
</feature>
<feature type="chain" id="PRO_5035990847" evidence="2">
    <location>
        <begin position="18"/>
        <end position="223"/>
    </location>
</feature>
<dbReference type="AlphaFoldDB" id="A0A0G4J540"/>
<comment type="similarity">
    <text evidence="1">Belongs to the UPF0696 family.</text>
</comment>
<evidence type="ECO:0000313" key="3">
    <source>
        <dbReference type="EMBL" id="CEP02612.1"/>
    </source>
</evidence>
<dbReference type="Proteomes" id="UP000290189">
    <property type="component" value="Unassembled WGS sequence"/>
</dbReference>
<dbReference type="PANTHER" id="PTHR31977:SF1">
    <property type="entry name" value="UPF0696 PROTEIN C11ORF68"/>
    <property type="match status" value="1"/>
</dbReference>
<name>A0A0G4J540_PLABS</name>
<dbReference type="SUPFAM" id="SSF55418">
    <property type="entry name" value="eIF4e-like"/>
    <property type="match status" value="1"/>
</dbReference>
<keyword evidence="4" id="KW-0496">Mitochondrion</keyword>
<dbReference type="PANTHER" id="PTHR31977">
    <property type="entry name" value="UPF0696 PROTEIN C11ORF68"/>
    <property type="match status" value="1"/>
</dbReference>
<proteinExistence type="inferred from homology"/>
<keyword evidence="5" id="KW-1185">Reference proteome</keyword>
<evidence type="ECO:0000256" key="1">
    <source>
        <dbReference type="ARBA" id="ARBA00010568"/>
    </source>
</evidence>